<dbReference type="Pfam" id="PF12937">
    <property type="entry name" value="F-box-like"/>
    <property type="match status" value="1"/>
</dbReference>
<proteinExistence type="inferred from homology"/>
<dbReference type="OrthoDB" id="722566at2759"/>
<dbReference type="EMBL" id="QCYY01001814">
    <property type="protein sequence ID" value="ROT75066.1"/>
    <property type="molecule type" value="Genomic_DNA"/>
</dbReference>
<reference evidence="5 6" key="2">
    <citation type="submission" date="2019-01" db="EMBL/GenBank/DDBJ databases">
        <title>The decoding of complex shrimp genome reveals the adaptation for benthos swimmer, frequently molting mechanism and breeding impact on genome.</title>
        <authorList>
            <person name="Sun Y."/>
            <person name="Gao Y."/>
            <person name="Yu Y."/>
        </authorList>
    </citation>
    <scope>NUCLEOTIDE SEQUENCE [LARGE SCALE GENOMIC DNA]</scope>
    <source>
        <tissue evidence="5">Muscle</tissue>
    </source>
</reference>
<dbReference type="STRING" id="6689.A0A423TF54"/>
<evidence type="ECO:0000256" key="2">
    <source>
        <dbReference type="ARBA" id="ARBA00010611"/>
    </source>
</evidence>
<dbReference type="SMART" id="SM00256">
    <property type="entry name" value="FBOX"/>
    <property type="match status" value="1"/>
</dbReference>
<evidence type="ECO:0000256" key="1">
    <source>
        <dbReference type="ARBA" id="ARBA00004906"/>
    </source>
</evidence>
<dbReference type="PANTHER" id="PTHR10706:SF130">
    <property type="entry name" value="F-BOX ONLY PROTEIN 31"/>
    <property type="match status" value="1"/>
</dbReference>
<evidence type="ECO:0000313" key="6">
    <source>
        <dbReference type="Proteomes" id="UP000283509"/>
    </source>
</evidence>
<dbReference type="GO" id="GO:0016567">
    <property type="term" value="P:protein ubiquitination"/>
    <property type="evidence" value="ECO:0007669"/>
    <property type="project" value="UniProtKB-UniPathway"/>
</dbReference>
<feature type="domain" description="F-box" evidence="4">
    <location>
        <begin position="370"/>
        <end position="416"/>
    </location>
</feature>
<dbReference type="Gene3D" id="1.20.1280.50">
    <property type="match status" value="1"/>
</dbReference>
<accession>A0A423TF54</accession>
<dbReference type="SUPFAM" id="SSF81383">
    <property type="entry name" value="F-box domain"/>
    <property type="match status" value="1"/>
</dbReference>
<evidence type="ECO:0000259" key="4">
    <source>
        <dbReference type="PROSITE" id="PS50181"/>
    </source>
</evidence>
<dbReference type="PANTHER" id="PTHR10706">
    <property type="entry name" value="F-BOX FAMILY PROTEIN"/>
    <property type="match status" value="1"/>
</dbReference>
<dbReference type="InterPro" id="IPR045048">
    <property type="entry name" value="FBXO31/39"/>
</dbReference>
<dbReference type="PROSITE" id="PS50181">
    <property type="entry name" value="FBOX"/>
    <property type="match status" value="1"/>
</dbReference>
<dbReference type="Pfam" id="PF12014">
    <property type="entry name" value="Cyclin_D1_bind"/>
    <property type="match status" value="2"/>
</dbReference>
<evidence type="ECO:0000256" key="3">
    <source>
        <dbReference type="ARBA" id="ARBA00022786"/>
    </source>
</evidence>
<dbReference type="Proteomes" id="UP000283509">
    <property type="component" value="Unassembled WGS sequence"/>
</dbReference>
<dbReference type="UniPathway" id="UPA00143"/>
<evidence type="ECO:0000313" key="5">
    <source>
        <dbReference type="EMBL" id="ROT75066.1"/>
    </source>
</evidence>
<reference evidence="5 6" key="1">
    <citation type="submission" date="2018-04" db="EMBL/GenBank/DDBJ databases">
        <authorList>
            <person name="Zhang X."/>
            <person name="Yuan J."/>
            <person name="Li F."/>
            <person name="Xiang J."/>
        </authorList>
    </citation>
    <scope>NUCLEOTIDE SEQUENCE [LARGE SCALE GENOMIC DNA]</scope>
    <source>
        <tissue evidence="5">Muscle</tissue>
    </source>
</reference>
<organism evidence="5 6">
    <name type="scientific">Penaeus vannamei</name>
    <name type="common">Whiteleg shrimp</name>
    <name type="synonym">Litopenaeus vannamei</name>
    <dbReference type="NCBI Taxonomy" id="6689"/>
    <lineage>
        <taxon>Eukaryota</taxon>
        <taxon>Metazoa</taxon>
        <taxon>Ecdysozoa</taxon>
        <taxon>Arthropoda</taxon>
        <taxon>Crustacea</taxon>
        <taxon>Multicrustacea</taxon>
        <taxon>Malacostraca</taxon>
        <taxon>Eumalacostraca</taxon>
        <taxon>Eucarida</taxon>
        <taxon>Decapoda</taxon>
        <taxon>Dendrobranchiata</taxon>
        <taxon>Penaeoidea</taxon>
        <taxon>Penaeidae</taxon>
        <taxon>Penaeus</taxon>
    </lineage>
</organism>
<name>A0A423TF54_PENVA</name>
<keyword evidence="3" id="KW-0833">Ubl conjugation pathway</keyword>
<protein>
    <recommendedName>
        <fullName evidence="4">F-box domain-containing protein</fullName>
    </recommendedName>
</protein>
<comment type="similarity">
    <text evidence="2">Belongs to the FBXO31 family.</text>
</comment>
<gene>
    <name evidence="5" type="ORF">C7M84_006407</name>
</gene>
<sequence>MIGLYQVGPYGGLTEVRYSRGTLEGITWDPQDVKVPLKPNVCFALRGGSKYAQCLCLPFMAPHSSIITLEKESGKFSLLCFSPMEHAKAVWKDFQYNQTEFDVIHEHELFRRIKLRNFATVNITHSHGMKLLCLSHCYDFRLIHKPLVLPHPNDIPESLLLPDGSCPKQLIAPGLFQGSGMGMFLGTQLFVLKYRNERELCAYTVTGDHCVPAEQPYFTALLEYPVGPITINKDQKIHYYEELIDLEMKRGRISDIPEQSFILPLGFQLPVSYDKCYARYHGKGVMNCMDSWDECSLHVVVFDPDTVGALWLDWGRPSFFKREFNVIMGTNLTTRKLLKSCHITYVEGCNLKHVNINTRKKMDQDKDSGGLHLTDLSEDVLVKILMECSAHDLVAISSTCKLFYRLARDEIIWKYHYKRDYNISQANIGDNDSYYKLYANLLHKYGWLQGTYQTEVGPFGELMEVKFENGCIKGLNWEPGSERDVDAPLKHYVMFSIKGDKKSDCVCLPDIAPHSCSFVLDKRRGQFKQQCSEPDNHIQALVEYIISGIPTESGRVNRLKMVFLNEVLGSGALHQPILIPGPHDIPQELLMKDGTLPPQLITPGLFKGSYGSHGTEFILFKYKDENELHGIKVTGDPNVYAGKISVKVSLRFPVKPLSKVEQRSYAILKDIEPEQSAEPISSIKPQAFIPPDGFDLRDTSPPDNCKARYHGFGQIAFEGFQHPNFIGAHIMVFNNDLLGVAWITLESFSLFRRVKNTFTQNILTDVESAL</sequence>
<comment type="caution">
    <text evidence="5">The sequence shown here is derived from an EMBL/GenBank/DDBJ whole genome shotgun (WGS) entry which is preliminary data.</text>
</comment>
<comment type="pathway">
    <text evidence="1">Protein modification; protein ubiquitination.</text>
</comment>
<dbReference type="InterPro" id="IPR001810">
    <property type="entry name" value="F-box_dom"/>
</dbReference>
<keyword evidence="6" id="KW-1185">Reference proteome</keyword>
<dbReference type="InterPro" id="IPR036047">
    <property type="entry name" value="F-box-like_dom_sf"/>
</dbReference>
<dbReference type="AlphaFoldDB" id="A0A423TF54"/>